<dbReference type="Gene3D" id="2.40.50.1020">
    <property type="entry name" value="LytTr DNA-binding domain"/>
    <property type="match status" value="1"/>
</dbReference>
<dbReference type="InterPro" id="IPR046947">
    <property type="entry name" value="LytR-like"/>
</dbReference>
<dbReference type="GO" id="GO:0003677">
    <property type="term" value="F:DNA binding"/>
    <property type="evidence" value="ECO:0007669"/>
    <property type="project" value="InterPro"/>
</dbReference>
<dbReference type="PROSITE" id="PS50110">
    <property type="entry name" value="RESPONSE_REGULATORY"/>
    <property type="match status" value="1"/>
</dbReference>
<protein>
    <submittedName>
        <fullName evidence="4">Response regulator receiver domain protein</fullName>
    </submittedName>
</protein>
<dbReference type="GO" id="GO:0000156">
    <property type="term" value="F:phosphorelay response regulator activity"/>
    <property type="evidence" value="ECO:0007669"/>
    <property type="project" value="InterPro"/>
</dbReference>
<dbReference type="InterPro" id="IPR001789">
    <property type="entry name" value="Sig_transdc_resp-reg_receiver"/>
</dbReference>
<dbReference type="SMART" id="SM00448">
    <property type="entry name" value="REC"/>
    <property type="match status" value="1"/>
</dbReference>
<dbReference type="PANTHER" id="PTHR37299">
    <property type="entry name" value="TRANSCRIPTIONAL REGULATOR-RELATED"/>
    <property type="match status" value="1"/>
</dbReference>
<feature type="modified residue" description="4-aspartylphosphate" evidence="1">
    <location>
        <position position="55"/>
    </location>
</feature>
<proteinExistence type="predicted"/>
<dbReference type="Gene3D" id="3.40.50.2300">
    <property type="match status" value="1"/>
</dbReference>
<sequence length="237" mass="27538">MILNCAIIDDEPLAADLLASYARKTPFLHLIGSYNSAVSAMKEIRTNHIDLVFLDIQMPELSGLEFAKIFSKDTKVIFTTAFSQYAVEGYKVNALDYLLKPISYEEFFASASKALEWFEAATQNEMSLNDRFMYVKSDYKLVQIKLDDILFIEGVKDYVRIYLENSPTPVMSLMNMKRLEEFLPQPEFMRTHRSYIVHMPKARLIDRFRIVFGEHMIPISESNKETVQHYFDSHTLT</sequence>
<evidence type="ECO:0000259" key="3">
    <source>
        <dbReference type="PROSITE" id="PS50930"/>
    </source>
</evidence>
<dbReference type="SMART" id="SM00850">
    <property type="entry name" value="LytTR"/>
    <property type="match status" value="1"/>
</dbReference>
<feature type="domain" description="HTH LytTR-type" evidence="3">
    <location>
        <begin position="133"/>
        <end position="197"/>
    </location>
</feature>
<keyword evidence="1" id="KW-0597">Phosphoprotein</keyword>
<dbReference type="Pfam" id="PF04397">
    <property type="entry name" value="LytTR"/>
    <property type="match status" value="1"/>
</dbReference>
<gene>
    <name evidence="4" type="ORF">HMPREF0658_1041</name>
</gene>
<reference evidence="4" key="1">
    <citation type="submission" date="2010-07" db="EMBL/GenBank/DDBJ databases">
        <authorList>
            <person name="Muzny D."/>
            <person name="Qin X."/>
            <person name="Deng J."/>
            <person name="Jiang H."/>
            <person name="Liu Y."/>
            <person name="Qu J."/>
            <person name="Song X.-Z."/>
            <person name="Zhang L."/>
            <person name="Thornton R."/>
            <person name="Coyle M."/>
            <person name="Francisco L."/>
            <person name="Jackson L."/>
            <person name="Javaid M."/>
            <person name="Korchina V."/>
            <person name="Kovar C."/>
            <person name="Mata R."/>
            <person name="Mathew T."/>
            <person name="Ngo R."/>
            <person name="Nguyen L."/>
            <person name="Nguyen N."/>
            <person name="Okwuonu G."/>
            <person name="Ongeri F."/>
            <person name="Pham C."/>
            <person name="Simmons D."/>
            <person name="Wilczek-Boney K."/>
            <person name="Hale W."/>
            <person name="Jakkamsetti A."/>
            <person name="Pham P."/>
            <person name="Ruth R."/>
            <person name="San Lucas F."/>
            <person name="Warren J."/>
            <person name="Zhang J."/>
            <person name="Zhao Z."/>
            <person name="Zhou C."/>
            <person name="Zhu D."/>
            <person name="Lee S."/>
            <person name="Bess C."/>
            <person name="Blankenburg K."/>
            <person name="Forbes L."/>
            <person name="Fu Q."/>
            <person name="Gubbala S."/>
            <person name="Hirani K."/>
            <person name="Jayaseelan J.C."/>
            <person name="Lara F."/>
            <person name="Munidasa M."/>
            <person name="Palculict T."/>
            <person name="Patil S."/>
            <person name="Pu L.-L."/>
            <person name="Saada N."/>
            <person name="Tang L."/>
            <person name="Weissenberger G."/>
            <person name="Zhu Y."/>
            <person name="Hemphill L."/>
            <person name="Shang Y."/>
            <person name="Youmans B."/>
            <person name="Ayvaz T."/>
            <person name="Ross M."/>
            <person name="Santibanez J."/>
            <person name="Aqrawi P."/>
            <person name="Gross S."/>
            <person name="Joshi V."/>
            <person name="Fowler G."/>
            <person name="Nazareth L."/>
            <person name="Reid J."/>
            <person name="Worley K."/>
            <person name="Petrosino J."/>
            <person name="Highlander S."/>
            <person name="Gibbs R."/>
        </authorList>
    </citation>
    <scope>NUCLEOTIDE SEQUENCE [LARGE SCALE GENOMIC DNA]</scope>
    <source>
        <strain evidence="4">DSM 16973</strain>
    </source>
</reference>
<dbReference type="SUPFAM" id="SSF52172">
    <property type="entry name" value="CheY-like"/>
    <property type="match status" value="1"/>
</dbReference>
<feature type="domain" description="Response regulatory" evidence="2">
    <location>
        <begin position="4"/>
        <end position="115"/>
    </location>
</feature>
<evidence type="ECO:0000259" key="2">
    <source>
        <dbReference type="PROSITE" id="PS50110"/>
    </source>
</evidence>
<dbReference type="EMBL" id="AEEI01000034">
    <property type="protein sequence ID" value="EFM02053.1"/>
    <property type="molecule type" value="Genomic_DNA"/>
</dbReference>
<dbReference type="InterPro" id="IPR011006">
    <property type="entry name" value="CheY-like_superfamily"/>
</dbReference>
<dbReference type="STRING" id="862515.HMPREF0658_1041"/>
<accession>E0NS90</accession>
<dbReference type="BioCyc" id="PMAR862515-HMP:GMOO-1058-MONOMER"/>
<dbReference type="OrthoDB" id="1490554at2"/>
<dbReference type="AlphaFoldDB" id="E0NS90"/>
<comment type="caution">
    <text evidence="4">The sequence shown here is derived from an EMBL/GenBank/DDBJ whole genome shotgun (WGS) entry which is preliminary data.</text>
</comment>
<evidence type="ECO:0000256" key="1">
    <source>
        <dbReference type="PROSITE-ProRule" id="PRU00169"/>
    </source>
</evidence>
<dbReference type="RefSeq" id="WP_006948985.1">
    <property type="nucleotide sequence ID" value="NZ_BAJI01000021.1"/>
</dbReference>
<evidence type="ECO:0000313" key="4">
    <source>
        <dbReference type="EMBL" id="EFM02053.1"/>
    </source>
</evidence>
<dbReference type="PROSITE" id="PS50930">
    <property type="entry name" value="HTH_LYTTR"/>
    <property type="match status" value="1"/>
</dbReference>
<dbReference type="HOGENOM" id="CLU_000445_14_1_10"/>
<dbReference type="Pfam" id="PF00072">
    <property type="entry name" value="Response_reg"/>
    <property type="match status" value="1"/>
</dbReference>
<name>E0NS90_9BACT</name>
<dbReference type="Proteomes" id="UP000004394">
    <property type="component" value="Unassembled WGS sequence"/>
</dbReference>
<dbReference type="PANTHER" id="PTHR37299:SF1">
    <property type="entry name" value="STAGE 0 SPORULATION PROTEIN A HOMOLOG"/>
    <property type="match status" value="1"/>
</dbReference>
<dbReference type="InterPro" id="IPR007492">
    <property type="entry name" value="LytTR_DNA-bd_dom"/>
</dbReference>
<dbReference type="eggNOG" id="COG3279">
    <property type="taxonomic scope" value="Bacteria"/>
</dbReference>
<evidence type="ECO:0000313" key="5">
    <source>
        <dbReference type="Proteomes" id="UP000004394"/>
    </source>
</evidence>
<keyword evidence="5" id="KW-1185">Reference proteome</keyword>
<organism evidence="4 5">
    <name type="scientific">Hoylesella marshii DSM 16973 = JCM 13450</name>
    <dbReference type="NCBI Taxonomy" id="862515"/>
    <lineage>
        <taxon>Bacteria</taxon>
        <taxon>Pseudomonadati</taxon>
        <taxon>Bacteroidota</taxon>
        <taxon>Bacteroidia</taxon>
        <taxon>Bacteroidales</taxon>
        <taxon>Prevotellaceae</taxon>
        <taxon>Hoylesella</taxon>
    </lineage>
</organism>